<proteinExistence type="predicted"/>
<dbReference type="Pfam" id="PF24731">
    <property type="entry name" value="DUF7683"/>
    <property type="match status" value="1"/>
</dbReference>
<reference evidence="2" key="2">
    <citation type="submission" date="2021-06" db="EMBL/GenBank/DDBJ databases">
        <title>Genomic Description and Analysis of Intracellular Bacteria, Candidatus Berkiella cookevillensis and Candidatus Berkiella aquae.</title>
        <authorList>
            <person name="Kidane D.T."/>
            <person name="Mehari Y.T."/>
            <person name="Rice F.C."/>
            <person name="Arivett B.A."/>
            <person name="Farone A.L."/>
            <person name="Berk S.G."/>
            <person name="Farone M.B."/>
        </authorList>
    </citation>
    <scope>NUCLEOTIDE SEQUENCE</scope>
    <source>
        <strain evidence="2">HT99</strain>
    </source>
</reference>
<gene>
    <name evidence="2" type="ORF">HT99x_011960</name>
</gene>
<organism evidence="2 3">
    <name type="scientific">Candidatus Berkiella aquae</name>
    <dbReference type="NCBI Taxonomy" id="295108"/>
    <lineage>
        <taxon>Bacteria</taxon>
        <taxon>Pseudomonadati</taxon>
        <taxon>Pseudomonadota</taxon>
        <taxon>Gammaproteobacteria</taxon>
        <taxon>Candidatus Berkiellales</taxon>
        <taxon>Candidatus Berkiellaceae</taxon>
        <taxon>Candidatus Berkiella</taxon>
    </lineage>
</organism>
<dbReference type="RefSeq" id="WP_075064692.1">
    <property type="nucleotide sequence ID" value="NZ_LKAJ02000001.1"/>
</dbReference>
<dbReference type="EMBL" id="LKAJ02000001">
    <property type="protein sequence ID" value="MCS5712149.1"/>
    <property type="molecule type" value="Genomic_DNA"/>
</dbReference>
<name>A0AAE3HYX9_9GAMM</name>
<evidence type="ECO:0000313" key="3">
    <source>
        <dbReference type="Proteomes" id="UP000051497"/>
    </source>
</evidence>
<evidence type="ECO:0000313" key="2">
    <source>
        <dbReference type="EMBL" id="MCS5712149.1"/>
    </source>
</evidence>
<dbReference type="AlphaFoldDB" id="A0AAE3HYX9"/>
<sequence>MRDFDMVMDVQGIVRVVIGYSKIPDADGELHLEVEYRLKPLNLEFLQKLYNISPNDPDYGVRDLIDCYPINAEQAKTLQPYVIDGVIDLEKYDFMLECYQI</sequence>
<evidence type="ECO:0000259" key="1">
    <source>
        <dbReference type="Pfam" id="PF24731"/>
    </source>
</evidence>
<protein>
    <recommendedName>
        <fullName evidence="1">DUF7683 domain-containing protein</fullName>
    </recommendedName>
</protein>
<comment type="caution">
    <text evidence="2">The sequence shown here is derived from an EMBL/GenBank/DDBJ whole genome shotgun (WGS) entry which is preliminary data.</text>
</comment>
<dbReference type="InterPro" id="IPR056100">
    <property type="entry name" value="DUF7683"/>
</dbReference>
<keyword evidence="3" id="KW-1185">Reference proteome</keyword>
<reference evidence="2" key="1">
    <citation type="journal article" date="2016" name="Genome Announc.">
        <title>Draft Genome Sequences of Two Novel Amoeba-Resistant Intranuclear Bacteria, 'Candidatus Berkiella cookevillensis' and 'Candidatus Berkiella aquae'.</title>
        <authorList>
            <person name="Mehari Y.T."/>
            <person name="Arivett B.A."/>
            <person name="Farone A.L."/>
            <person name="Gunderson J.H."/>
            <person name="Farone M.B."/>
        </authorList>
    </citation>
    <scope>NUCLEOTIDE SEQUENCE</scope>
    <source>
        <strain evidence="2">HT99</strain>
    </source>
</reference>
<feature type="domain" description="DUF7683" evidence="1">
    <location>
        <begin position="32"/>
        <end position="97"/>
    </location>
</feature>
<accession>A0AAE3HYX9</accession>
<dbReference type="Proteomes" id="UP000051497">
    <property type="component" value="Unassembled WGS sequence"/>
</dbReference>